<evidence type="ECO:0000256" key="3">
    <source>
        <dbReference type="SAM" id="Phobius"/>
    </source>
</evidence>
<comment type="similarity">
    <text evidence="2">Belongs to the CDP-alcohol phosphatidyltransferase class-I family.</text>
</comment>
<dbReference type="Gene3D" id="1.20.120.1760">
    <property type="match status" value="1"/>
</dbReference>
<sequence length="253" mass="27123">MRDPVRPSQLRPSGPRTGIPGQIAVTALFGAVALQAVRLAGLPGDAAGWLAASVAWLLGCVLVAALMRRSYPHDRLGGGNIVTLLRGALVCALLPPLLAGEVGGWAVAITGGVAFALDGVDGWLARRSGLASDFGGRFDMEVDAALALILSLHALAGPLVGAEVLMLGLIRYGFVVAGWFRAWLRAPLPQRLRRKLVCVMQLAVLIALQLPVMPADPAIWLTRLMAMVLIWSFVIDIRWLWQHRRERRAGQIG</sequence>
<keyword evidence="1 2" id="KW-0808">Transferase</keyword>
<feature type="transmembrane region" description="Helical" evidence="3">
    <location>
        <begin position="46"/>
        <end position="67"/>
    </location>
</feature>
<dbReference type="InterPro" id="IPR048254">
    <property type="entry name" value="CDP_ALCOHOL_P_TRANSF_CS"/>
</dbReference>
<feature type="transmembrane region" description="Helical" evidence="3">
    <location>
        <begin position="196"/>
        <end position="214"/>
    </location>
</feature>
<feature type="transmembrane region" description="Helical" evidence="3">
    <location>
        <begin position="220"/>
        <end position="241"/>
    </location>
</feature>
<dbReference type="GO" id="GO:0008654">
    <property type="term" value="P:phospholipid biosynthetic process"/>
    <property type="evidence" value="ECO:0007669"/>
    <property type="project" value="InterPro"/>
</dbReference>
<proteinExistence type="inferred from homology"/>
<dbReference type="GO" id="GO:0016020">
    <property type="term" value="C:membrane"/>
    <property type="evidence" value="ECO:0007669"/>
    <property type="project" value="InterPro"/>
</dbReference>
<reference evidence="4 5" key="1">
    <citation type="submission" date="2016-10" db="EMBL/GenBank/DDBJ databases">
        <authorList>
            <person name="de Groot N.N."/>
        </authorList>
    </citation>
    <scope>NUCLEOTIDE SEQUENCE [LARGE SCALE GENOMIC DNA]</scope>
    <source>
        <strain evidence="4 5">DSM 8512</strain>
    </source>
</reference>
<dbReference type="InterPro" id="IPR000462">
    <property type="entry name" value="CDP-OH_P_trans"/>
</dbReference>
<dbReference type="GO" id="GO:0016780">
    <property type="term" value="F:phosphotransferase activity, for other substituted phosphate groups"/>
    <property type="evidence" value="ECO:0007669"/>
    <property type="project" value="InterPro"/>
</dbReference>
<evidence type="ECO:0000313" key="4">
    <source>
        <dbReference type="EMBL" id="SEN36165.1"/>
    </source>
</evidence>
<keyword evidence="3" id="KW-0472">Membrane</keyword>
<name>A0A1H8FXA8_9RHOB</name>
<dbReference type="InterPro" id="IPR043130">
    <property type="entry name" value="CDP-OH_PTrfase_TM_dom"/>
</dbReference>
<keyword evidence="3" id="KW-1133">Transmembrane helix</keyword>
<dbReference type="Proteomes" id="UP000199054">
    <property type="component" value="Unassembled WGS sequence"/>
</dbReference>
<evidence type="ECO:0000256" key="2">
    <source>
        <dbReference type="RuleBase" id="RU003750"/>
    </source>
</evidence>
<dbReference type="PROSITE" id="PS00379">
    <property type="entry name" value="CDP_ALCOHOL_P_TRANSF"/>
    <property type="match status" value="1"/>
</dbReference>
<accession>A0A1H8FXA8</accession>
<feature type="transmembrane region" description="Helical" evidence="3">
    <location>
        <begin position="21"/>
        <end position="40"/>
    </location>
</feature>
<evidence type="ECO:0000313" key="5">
    <source>
        <dbReference type="Proteomes" id="UP000199054"/>
    </source>
</evidence>
<keyword evidence="3" id="KW-0812">Transmembrane</keyword>
<dbReference type="Pfam" id="PF01066">
    <property type="entry name" value="CDP-OH_P_transf"/>
    <property type="match status" value="1"/>
</dbReference>
<dbReference type="RefSeq" id="WP_244519122.1">
    <property type="nucleotide sequence ID" value="NZ_CP067125.1"/>
</dbReference>
<gene>
    <name evidence="4" type="ORF">SAMN04489859_100549</name>
</gene>
<protein>
    <submittedName>
        <fullName evidence="4">Phosphatidylglycerophosphate synthase</fullName>
    </submittedName>
</protein>
<organism evidence="4 5">
    <name type="scientific">Paracoccus alcaliphilus</name>
    <dbReference type="NCBI Taxonomy" id="34002"/>
    <lineage>
        <taxon>Bacteria</taxon>
        <taxon>Pseudomonadati</taxon>
        <taxon>Pseudomonadota</taxon>
        <taxon>Alphaproteobacteria</taxon>
        <taxon>Rhodobacterales</taxon>
        <taxon>Paracoccaceae</taxon>
        <taxon>Paracoccus</taxon>
    </lineage>
</organism>
<evidence type="ECO:0000256" key="1">
    <source>
        <dbReference type="ARBA" id="ARBA00022679"/>
    </source>
</evidence>
<dbReference type="STRING" id="34002.SAMN04489859_100549"/>
<dbReference type="AlphaFoldDB" id="A0A1H8FXA8"/>
<feature type="transmembrane region" description="Helical" evidence="3">
    <location>
        <begin position="79"/>
        <end position="98"/>
    </location>
</feature>
<keyword evidence="5" id="KW-1185">Reference proteome</keyword>
<dbReference type="EMBL" id="FODE01000005">
    <property type="protein sequence ID" value="SEN36165.1"/>
    <property type="molecule type" value="Genomic_DNA"/>
</dbReference>